<reference evidence="2" key="1">
    <citation type="submission" date="2014-02" db="EMBL/GenBank/DDBJ databases">
        <title>Expanding our view of genomic diversity in Candidatus Accumulibacter clades.</title>
        <authorList>
            <person name="Skennerton C.T."/>
            <person name="Barr J.J."/>
            <person name="Slater F.R."/>
            <person name="Bond P.L."/>
            <person name="Tyson G.W."/>
        </authorList>
    </citation>
    <scope>NUCLEOTIDE SEQUENCE [LARGE SCALE GENOMIC DNA]</scope>
</reference>
<name>A0A011R8A5_ACCRE</name>
<sequence>MNVHLYPSNFTNESRILRIVESLRAHQVFDEILIVAVGRADLLEDEVVAPGVRLVRLDPTFGRSLKSWCGRVIKRLGWYVAVLRLLRRLRCECINCHSLSVLPIGVLVRHWSGCRLVYDTHELETETVSSRGLRRLLARFSERLLIGQCDAVSVVNHSIAEWYRARYHLSAVWIVRNKPRTATGEVRPTGLLQRAIGLKNRPECLLYLYQGFLTTGRGVRMLLEVFAQMGEPRHLVLMGYGDLEPLVRQAAATYSNIHFLPAVPPHRVMEYTVDADVGLALIENVCLNYFYCLPNKIFEYAMCGVPSLVSDFPEMAKFVDESGFGWKVLPDSASLKARISALGQQEITGKKKHIRSSKVRYGWEAEEAQLLDMYAHLGLRSASAAKAGEFS</sequence>
<dbReference type="AlphaFoldDB" id="A0A011R8A5"/>
<dbReference type="Gene3D" id="3.40.50.2000">
    <property type="entry name" value="Glycogen Phosphorylase B"/>
    <property type="match status" value="2"/>
</dbReference>
<protein>
    <recommendedName>
        <fullName evidence="1">Glycosyltransferase subfamily 4-like N-terminal domain-containing protein</fullName>
    </recommendedName>
</protein>
<dbReference type="SUPFAM" id="SSF53756">
    <property type="entry name" value="UDP-Glycosyltransferase/glycogen phosphorylase"/>
    <property type="match status" value="1"/>
</dbReference>
<dbReference type="GO" id="GO:0016757">
    <property type="term" value="F:glycosyltransferase activity"/>
    <property type="evidence" value="ECO:0007669"/>
    <property type="project" value="UniProtKB-ARBA"/>
</dbReference>
<feature type="domain" description="Glycosyltransferase subfamily 4-like N-terminal" evidence="1">
    <location>
        <begin position="15"/>
        <end position="166"/>
    </location>
</feature>
<gene>
    <name evidence="2" type="ORF">AW11_02502</name>
</gene>
<evidence type="ECO:0000313" key="3">
    <source>
        <dbReference type="Proteomes" id="UP000022141"/>
    </source>
</evidence>
<keyword evidence="3" id="KW-1185">Reference proteome</keyword>
<dbReference type="EMBL" id="JEMY01000034">
    <property type="protein sequence ID" value="EXI87374.1"/>
    <property type="molecule type" value="Genomic_DNA"/>
</dbReference>
<dbReference type="STRING" id="1454004.AW11_02502"/>
<dbReference type="Pfam" id="PF13692">
    <property type="entry name" value="Glyco_trans_1_4"/>
    <property type="match status" value="1"/>
</dbReference>
<dbReference type="PATRIC" id="fig|1454004.3.peg.2585"/>
<comment type="caution">
    <text evidence="2">The sequence shown here is derived from an EMBL/GenBank/DDBJ whole genome shotgun (WGS) entry which is preliminary data.</text>
</comment>
<dbReference type="Pfam" id="PF13579">
    <property type="entry name" value="Glyco_trans_4_4"/>
    <property type="match status" value="1"/>
</dbReference>
<accession>A0A011R8A5</accession>
<dbReference type="eggNOG" id="COG0438">
    <property type="taxonomic scope" value="Bacteria"/>
</dbReference>
<proteinExistence type="predicted"/>
<evidence type="ECO:0000313" key="2">
    <source>
        <dbReference type="EMBL" id="EXI87374.1"/>
    </source>
</evidence>
<evidence type="ECO:0000259" key="1">
    <source>
        <dbReference type="Pfam" id="PF13579"/>
    </source>
</evidence>
<dbReference type="Proteomes" id="UP000022141">
    <property type="component" value="Unassembled WGS sequence"/>
</dbReference>
<dbReference type="InterPro" id="IPR028098">
    <property type="entry name" value="Glyco_trans_4-like_N"/>
</dbReference>
<organism evidence="2 3">
    <name type="scientific">Accumulibacter regalis</name>
    <dbReference type="NCBI Taxonomy" id="522306"/>
    <lineage>
        <taxon>Bacteria</taxon>
        <taxon>Pseudomonadati</taxon>
        <taxon>Pseudomonadota</taxon>
        <taxon>Betaproteobacteria</taxon>
        <taxon>Candidatus Accumulibacter</taxon>
    </lineage>
</organism>